<proteinExistence type="predicted"/>
<feature type="compositionally biased region" description="Basic and acidic residues" evidence="5">
    <location>
        <begin position="596"/>
        <end position="614"/>
    </location>
</feature>
<feature type="region of interest" description="Disordered" evidence="5">
    <location>
        <begin position="896"/>
        <end position="926"/>
    </location>
</feature>
<sequence length="1374" mass="155413">MEPRDPSQHVSTRRDECQKDDNDDPADYDHRREDEIVENNDLIGTEHSVEQSSINDNMLSEHKEFEHIDLPYCNDQPPKAHLNDSIAAQKHKDNVVTAKHSTHHNPKSAYYEQGHDGLKKKGVCHDQDVYLEEHDKRREVEKIDPAIAIKDALKEACLDHIPHKRLLEIEGFITIRSDEGQEVRLHLNETIRNSTKLSDDTKRIKSRVSDPFPILHPESHSAERASQDISIYKRRMYDFGARSRSNSPYNRTEAHTQVTKQKHKHRSFEYNNERTQINDVNESDYVRDSPQDDTSVIREAYINEHTQNNSHISVGNDGTENDESNIENVSHLSNESERNSRLDRIAHQLWKRNMEGADGSFHDDQDDAAPPGEQIENSDPNIDIIKLQQLAEKAVSEGLKTFHQEMIQRSNPPLTNESDSMYNTDKLHNSTHPSTNRSLHNYNQTNSSSNLMTSNNFVRKEQIGSHDPQTYRTNEDDKTGKNKARRTCEICGRSFSFQTNLTRHMKNVHKKPSYRMDLSDPLETSVVNISSPNTSGSLFSSASVSLPFSDSSNITDNLSGNMAPTNKESDGNNKTNSTVENTPIKMEVLDDSSDSLSKENDPRKENENDSRGRIEQSQPRPTNVQVPLYPHLFNTLPQDLYADRRLYQPLRRSLNLVPGVNQHETPPPHHFRSQSDSLIQASSAVNIHFPRLVTSSENSPVAVENSTNAASNGNFPEELFIPEKHPTLGWVCKICGMSFSFQTNLTRHHRNQHRKPPTRRSRSGGNSRSLERLPLHDSSPNTIPSRPHSESRLHSEKSSYSEHYTDHHERERYEDRSKTSDKRTEGNDKEVPSSQGGQNNTEKANCCKICYKTFGSKVLLHQHIKTHKSTIRCGHCQKTFKSAYDLKIHKYRLHASSGPRIHNSRNGKTGAGKPEAVSNKASSGESTIPDQFNCKLCSMDCKTNNALLRHMKLRHPEPRHKCEDCNKSFGIRYLLKSHQAKHHKKQHTNATGHNSGVSTNIVGQNSVVSTYTGGQNYGVSTYTGGQNSGVSTYTPGQNSQRNEADSSSKAGILEVECQLCRVVFSSHADLYWHIKDLHEVQPSISHNEQSSMRQKHNAQPGIGQKHNAQPGMGQKHNAQPGMGQKHNAQPGMGQKHNAQPNPRIIQSQSVYSNPSQPQNFEPLNGQSCHVQSTMGQPLNIQTQDQVTFQEKSHMPQISKGQTHNVQTINMILHEGHLHEHNKQLHTKQRNNHEEQPLINEQTQSMQPQSTQAQSHSTQHILGQTESQPSHYISQQETKDTESKNDTPIKFTKNVDRSGHFSIESPLLGEFTSPISSSTPDPSKFVPVKYRHLNTARGVYNVHLSKGSENLGLDTPKGTKHLPVSQHKFVNEKDS</sequence>
<dbReference type="PANTHER" id="PTHR24379">
    <property type="entry name" value="KRAB AND ZINC FINGER DOMAIN-CONTAINING"/>
    <property type="match status" value="1"/>
</dbReference>
<dbReference type="Pfam" id="PF00096">
    <property type="entry name" value="zf-C2H2"/>
    <property type="match status" value="3"/>
</dbReference>
<feature type="region of interest" description="Disordered" evidence="5">
    <location>
        <begin position="308"/>
        <end position="340"/>
    </location>
</feature>
<feature type="region of interest" description="Disordered" evidence="5">
    <location>
        <begin position="1085"/>
        <end position="1171"/>
    </location>
</feature>
<dbReference type="GO" id="GO:0000981">
    <property type="term" value="F:DNA-binding transcription factor activity, RNA polymerase II-specific"/>
    <property type="evidence" value="ECO:0007669"/>
    <property type="project" value="TreeGrafter"/>
</dbReference>
<evidence type="ECO:0000313" key="7">
    <source>
        <dbReference type="Proteomes" id="UP000749559"/>
    </source>
</evidence>
<feature type="compositionally biased region" description="Polar residues" evidence="5">
    <location>
        <begin position="243"/>
        <end position="259"/>
    </location>
</feature>
<dbReference type="EMBL" id="CAIIXF020000009">
    <property type="protein sequence ID" value="CAH1794740.1"/>
    <property type="molecule type" value="Genomic_DNA"/>
</dbReference>
<dbReference type="PANTHER" id="PTHR24379:SF127">
    <property type="entry name" value="BLOODY FINGERS-RELATED"/>
    <property type="match status" value="1"/>
</dbReference>
<feature type="compositionally biased region" description="Polar residues" evidence="5">
    <location>
        <begin position="1136"/>
        <end position="1171"/>
    </location>
</feature>
<feature type="compositionally biased region" description="Basic and acidic residues" evidence="5">
    <location>
        <begin position="787"/>
        <end position="831"/>
    </location>
</feature>
<dbReference type="SUPFAM" id="SSF57667">
    <property type="entry name" value="beta-beta-alpha zinc fingers"/>
    <property type="match status" value="3"/>
</dbReference>
<feature type="region of interest" description="Disordered" evidence="5">
    <location>
        <begin position="356"/>
        <end position="379"/>
    </location>
</feature>
<feature type="compositionally biased region" description="Polar residues" evidence="5">
    <location>
        <begin position="555"/>
        <end position="581"/>
    </location>
</feature>
<dbReference type="InterPro" id="IPR013087">
    <property type="entry name" value="Znf_C2H2_type"/>
</dbReference>
<feature type="region of interest" description="Disordered" evidence="5">
    <location>
        <begin position="1240"/>
        <end position="1292"/>
    </location>
</feature>
<dbReference type="GO" id="GO:0000977">
    <property type="term" value="F:RNA polymerase II transcription regulatory region sequence-specific DNA binding"/>
    <property type="evidence" value="ECO:0007669"/>
    <property type="project" value="TreeGrafter"/>
</dbReference>
<accession>A0A8J1U4E3</accession>
<keyword evidence="3" id="KW-0863">Zinc-finger</keyword>
<dbReference type="GO" id="GO:0008270">
    <property type="term" value="F:zinc ion binding"/>
    <property type="evidence" value="ECO:0007669"/>
    <property type="project" value="UniProtKB-KW"/>
</dbReference>
<feature type="compositionally biased region" description="Low complexity" evidence="5">
    <location>
        <begin position="1246"/>
        <end position="1259"/>
    </location>
</feature>
<keyword evidence="4" id="KW-0862">Zinc</keyword>
<feature type="region of interest" description="Disordered" evidence="5">
    <location>
        <begin position="1346"/>
        <end position="1374"/>
    </location>
</feature>
<feature type="compositionally biased region" description="Basic and acidic residues" evidence="5">
    <location>
        <begin position="1"/>
        <end position="20"/>
    </location>
</feature>
<protein>
    <submittedName>
        <fullName evidence="6">Uncharacterized protein</fullName>
    </submittedName>
</protein>
<feature type="region of interest" description="Disordered" evidence="5">
    <location>
        <begin position="1028"/>
        <end position="1047"/>
    </location>
</feature>
<evidence type="ECO:0000313" key="6">
    <source>
        <dbReference type="EMBL" id="CAH1794740.1"/>
    </source>
</evidence>
<dbReference type="GO" id="GO:0005634">
    <property type="term" value="C:nucleus"/>
    <property type="evidence" value="ECO:0007669"/>
    <property type="project" value="TreeGrafter"/>
</dbReference>
<name>A0A8J1U4E3_OWEFU</name>
<evidence type="ECO:0000256" key="4">
    <source>
        <dbReference type="ARBA" id="ARBA00022833"/>
    </source>
</evidence>
<dbReference type="PROSITE" id="PS50157">
    <property type="entry name" value="ZINC_FINGER_C2H2_2"/>
    <property type="match status" value="6"/>
</dbReference>
<evidence type="ECO:0000256" key="5">
    <source>
        <dbReference type="SAM" id="MobiDB-lite"/>
    </source>
</evidence>
<evidence type="ECO:0000256" key="1">
    <source>
        <dbReference type="ARBA" id="ARBA00022723"/>
    </source>
</evidence>
<keyword evidence="1" id="KW-0479">Metal-binding</keyword>
<feature type="region of interest" description="Disordered" evidence="5">
    <location>
        <begin position="555"/>
        <end position="625"/>
    </location>
</feature>
<feature type="region of interest" description="Disordered" evidence="5">
    <location>
        <begin position="746"/>
        <end position="840"/>
    </location>
</feature>
<keyword evidence="2" id="KW-0677">Repeat</keyword>
<organism evidence="6 7">
    <name type="scientific">Owenia fusiformis</name>
    <name type="common">Polychaete worm</name>
    <dbReference type="NCBI Taxonomy" id="6347"/>
    <lineage>
        <taxon>Eukaryota</taxon>
        <taxon>Metazoa</taxon>
        <taxon>Spiralia</taxon>
        <taxon>Lophotrochozoa</taxon>
        <taxon>Annelida</taxon>
        <taxon>Polychaeta</taxon>
        <taxon>Sedentaria</taxon>
        <taxon>Canalipalpata</taxon>
        <taxon>Sabellida</taxon>
        <taxon>Oweniida</taxon>
        <taxon>Oweniidae</taxon>
        <taxon>Owenia</taxon>
    </lineage>
</organism>
<comment type="caution">
    <text evidence="6">The sequence shown here is derived from an EMBL/GenBank/DDBJ whole genome shotgun (WGS) entry which is preliminary data.</text>
</comment>
<dbReference type="Gene3D" id="3.30.160.60">
    <property type="entry name" value="Classic Zinc Finger"/>
    <property type="match status" value="3"/>
</dbReference>
<dbReference type="PROSITE" id="PS00028">
    <property type="entry name" value="ZINC_FINGER_C2H2_1"/>
    <property type="match status" value="7"/>
</dbReference>
<reference evidence="6" key="1">
    <citation type="submission" date="2022-03" db="EMBL/GenBank/DDBJ databases">
        <authorList>
            <person name="Martin C."/>
        </authorList>
    </citation>
    <scope>NUCLEOTIDE SEQUENCE</scope>
</reference>
<dbReference type="InterPro" id="IPR036236">
    <property type="entry name" value="Znf_C2H2_sf"/>
</dbReference>
<dbReference type="SMART" id="SM00355">
    <property type="entry name" value="ZnF_C2H2"/>
    <property type="match status" value="7"/>
</dbReference>
<feature type="region of interest" description="Disordered" evidence="5">
    <location>
        <begin position="242"/>
        <end position="263"/>
    </location>
</feature>
<feature type="compositionally biased region" description="Polar residues" evidence="5">
    <location>
        <begin position="615"/>
        <end position="625"/>
    </location>
</feature>
<feature type="compositionally biased region" description="Polar residues" evidence="5">
    <location>
        <begin position="1260"/>
        <end position="1275"/>
    </location>
</feature>
<feature type="compositionally biased region" description="Basic and acidic residues" evidence="5">
    <location>
        <begin position="1276"/>
        <end position="1292"/>
    </location>
</feature>
<feature type="compositionally biased region" description="Polar residues" evidence="5">
    <location>
        <begin position="308"/>
        <end position="318"/>
    </location>
</feature>
<evidence type="ECO:0000256" key="2">
    <source>
        <dbReference type="ARBA" id="ARBA00022737"/>
    </source>
</evidence>
<feature type="compositionally biased region" description="Basic residues" evidence="5">
    <location>
        <begin position="746"/>
        <end position="762"/>
    </location>
</feature>
<feature type="region of interest" description="Disordered" evidence="5">
    <location>
        <begin position="1"/>
        <end position="40"/>
    </location>
</feature>
<dbReference type="Proteomes" id="UP000749559">
    <property type="component" value="Unassembled WGS sequence"/>
</dbReference>
<keyword evidence="7" id="KW-1185">Reference proteome</keyword>
<gene>
    <name evidence="6" type="ORF">OFUS_LOCUS19385</name>
</gene>
<evidence type="ECO:0000256" key="3">
    <source>
        <dbReference type="ARBA" id="ARBA00022771"/>
    </source>
</evidence>